<evidence type="ECO:0000256" key="3">
    <source>
        <dbReference type="ARBA" id="ARBA00023002"/>
    </source>
</evidence>
<dbReference type="PANTHER" id="PTHR42737">
    <property type="entry name" value="GLUTATHIONE REDUCTASE"/>
    <property type="match status" value="1"/>
</dbReference>
<reference evidence="7" key="1">
    <citation type="submission" date="2021-02" db="EMBL/GenBank/DDBJ databases">
        <title>First Annotated Genome of the Yellow-green Alga Tribonema minus.</title>
        <authorList>
            <person name="Mahan K.M."/>
        </authorList>
    </citation>
    <scope>NUCLEOTIDE SEQUENCE</scope>
    <source>
        <strain evidence="7">UTEX B ZZ1240</strain>
    </source>
</reference>
<name>A0A835ZDV1_9STRA</name>
<dbReference type="EMBL" id="JAFCMP010000013">
    <property type="protein sequence ID" value="KAG5191916.1"/>
    <property type="molecule type" value="Genomic_DNA"/>
</dbReference>
<feature type="domain" description="Pyridine nucleotide-disulphide oxidoreductase dimerisation" evidence="6">
    <location>
        <begin position="32"/>
        <end position="149"/>
    </location>
</feature>
<dbReference type="GO" id="GO:0045454">
    <property type="term" value="P:cell redox homeostasis"/>
    <property type="evidence" value="ECO:0007669"/>
    <property type="project" value="InterPro"/>
</dbReference>
<proteinExistence type="inferred from homology"/>
<dbReference type="Gene3D" id="3.30.390.30">
    <property type="match status" value="1"/>
</dbReference>
<organism evidence="7 8">
    <name type="scientific">Tribonema minus</name>
    <dbReference type="NCBI Taxonomy" id="303371"/>
    <lineage>
        <taxon>Eukaryota</taxon>
        <taxon>Sar</taxon>
        <taxon>Stramenopiles</taxon>
        <taxon>Ochrophyta</taxon>
        <taxon>PX clade</taxon>
        <taxon>Xanthophyceae</taxon>
        <taxon>Tribonematales</taxon>
        <taxon>Tribonemataceae</taxon>
        <taxon>Tribonema</taxon>
    </lineage>
</organism>
<dbReference type="GO" id="GO:0004362">
    <property type="term" value="F:glutathione-disulfide reductase (NADPH) activity"/>
    <property type="evidence" value="ECO:0007669"/>
    <property type="project" value="TreeGrafter"/>
</dbReference>
<gene>
    <name evidence="7" type="ORF">JKP88DRAFT_159869</name>
</gene>
<dbReference type="PRINTS" id="PR00411">
    <property type="entry name" value="PNDRDTASEI"/>
</dbReference>
<accession>A0A835ZDV1</accession>
<evidence type="ECO:0000313" key="8">
    <source>
        <dbReference type="Proteomes" id="UP000664859"/>
    </source>
</evidence>
<dbReference type="InterPro" id="IPR004099">
    <property type="entry name" value="Pyr_nucl-diS_OxRdtase_dimer"/>
</dbReference>
<evidence type="ECO:0000256" key="2">
    <source>
        <dbReference type="ARBA" id="ARBA00007532"/>
    </source>
</evidence>
<dbReference type="AlphaFoldDB" id="A0A835ZDV1"/>
<dbReference type="GO" id="GO:0050660">
    <property type="term" value="F:flavin adenine dinucleotide binding"/>
    <property type="evidence" value="ECO:0007669"/>
    <property type="project" value="InterPro"/>
</dbReference>
<dbReference type="GO" id="GO:0005739">
    <property type="term" value="C:mitochondrion"/>
    <property type="evidence" value="ECO:0007669"/>
    <property type="project" value="TreeGrafter"/>
</dbReference>
<dbReference type="GO" id="GO:0034599">
    <property type="term" value="P:cellular response to oxidative stress"/>
    <property type="evidence" value="ECO:0007669"/>
    <property type="project" value="TreeGrafter"/>
</dbReference>
<keyword evidence="5" id="KW-0676">Redox-active center</keyword>
<comment type="cofactor">
    <cofactor evidence="1">
        <name>FAD</name>
        <dbReference type="ChEBI" id="CHEBI:57692"/>
    </cofactor>
</comment>
<keyword evidence="8" id="KW-1185">Reference proteome</keyword>
<comment type="similarity">
    <text evidence="2">Belongs to the class-I pyridine nucleotide-disulfide oxidoreductase family.</text>
</comment>
<keyword evidence="4" id="KW-1015">Disulfide bond</keyword>
<comment type="caution">
    <text evidence="7">The sequence shown here is derived from an EMBL/GenBank/DDBJ whole genome shotgun (WGS) entry which is preliminary data.</text>
</comment>
<dbReference type="PANTHER" id="PTHR42737:SF2">
    <property type="entry name" value="GLUTATHIONE REDUCTASE"/>
    <property type="match status" value="1"/>
</dbReference>
<dbReference type="OrthoDB" id="5956163at2759"/>
<evidence type="ECO:0000259" key="6">
    <source>
        <dbReference type="Pfam" id="PF02852"/>
    </source>
</evidence>
<dbReference type="Proteomes" id="UP000664859">
    <property type="component" value="Unassembled WGS sequence"/>
</dbReference>
<keyword evidence="3" id="KW-0560">Oxidoreductase</keyword>
<protein>
    <submittedName>
        <fullName evidence="7">Pyridine nucleotide-disulfide oxidoreductase</fullName>
    </submittedName>
</protein>
<evidence type="ECO:0000313" key="7">
    <source>
        <dbReference type="EMBL" id="KAG5191916.1"/>
    </source>
</evidence>
<evidence type="ECO:0000256" key="5">
    <source>
        <dbReference type="ARBA" id="ARBA00023284"/>
    </source>
</evidence>
<evidence type="ECO:0000256" key="1">
    <source>
        <dbReference type="ARBA" id="ARBA00001974"/>
    </source>
</evidence>
<evidence type="ECO:0000256" key="4">
    <source>
        <dbReference type="ARBA" id="ARBA00023157"/>
    </source>
</evidence>
<dbReference type="InterPro" id="IPR046952">
    <property type="entry name" value="GSHR/TRXR-like"/>
</dbReference>
<sequence length="172" mass="18053">MPTASAAGRRLADRLINGALPQANLKASFDPVPSVYFTHPPVGASGLMEPHAVNRYGQDNVKVYTSRFVNLFFGPVDTAPADKPKTAVKIVCQGPDEKVVGLHVVGMGADEMLQGFAVAIKLSTAAMGATKADFDACVAIHPTAAEEVVILPPWGLSGRLGVSRPPHPRSSL</sequence>
<dbReference type="GO" id="GO:0006749">
    <property type="term" value="P:glutathione metabolic process"/>
    <property type="evidence" value="ECO:0007669"/>
    <property type="project" value="TreeGrafter"/>
</dbReference>
<dbReference type="Pfam" id="PF02852">
    <property type="entry name" value="Pyr_redox_dim"/>
    <property type="match status" value="1"/>
</dbReference>
<dbReference type="GO" id="GO:0005829">
    <property type="term" value="C:cytosol"/>
    <property type="evidence" value="ECO:0007669"/>
    <property type="project" value="TreeGrafter"/>
</dbReference>
<dbReference type="InterPro" id="IPR016156">
    <property type="entry name" value="FAD/NAD-linked_Rdtase_dimer_sf"/>
</dbReference>
<dbReference type="SUPFAM" id="SSF55424">
    <property type="entry name" value="FAD/NAD-linked reductases, dimerisation (C-terminal) domain"/>
    <property type="match status" value="1"/>
</dbReference>